<dbReference type="Gene3D" id="3.40.50.2300">
    <property type="match status" value="1"/>
</dbReference>
<organism evidence="2 3">
    <name type="scientific">Ignavibacterium album (strain DSM 19864 / JCM 16511 / NBRC 101810 / Mat9-16)</name>
    <dbReference type="NCBI Taxonomy" id="945713"/>
    <lineage>
        <taxon>Bacteria</taxon>
        <taxon>Pseudomonadati</taxon>
        <taxon>Ignavibacteriota</taxon>
        <taxon>Ignavibacteria</taxon>
        <taxon>Ignavibacteriales</taxon>
        <taxon>Ignavibacteriaceae</taxon>
        <taxon>Ignavibacterium</taxon>
    </lineage>
</organism>
<dbReference type="KEGG" id="ial:IALB_3144"/>
<keyword evidence="3" id="KW-1185">Reference proteome</keyword>
<dbReference type="Proteomes" id="UP000007394">
    <property type="component" value="Chromosome"/>
</dbReference>
<dbReference type="PIRSF" id="PIRSF029416">
    <property type="entry name" value="UCP029416_PTP"/>
    <property type="match status" value="1"/>
</dbReference>
<dbReference type="Pfam" id="PF01451">
    <property type="entry name" value="LMWPc"/>
    <property type="match status" value="1"/>
</dbReference>
<gene>
    <name evidence="2" type="ordered locus">IALB_3144</name>
</gene>
<dbReference type="InterPro" id="IPR023485">
    <property type="entry name" value="Ptyr_pPase"/>
</dbReference>
<dbReference type="InterPro" id="IPR016919">
    <property type="entry name" value="UCP029416_PTP"/>
</dbReference>
<evidence type="ECO:0000313" key="2">
    <source>
        <dbReference type="EMBL" id="AFH50847.1"/>
    </source>
</evidence>
<dbReference type="PATRIC" id="fig|945713.3.peg.3168"/>
<protein>
    <recommendedName>
        <fullName evidence="1">Phosphotyrosine protein phosphatase I domain-containing protein</fullName>
    </recommendedName>
</protein>
<accession>I0APE0</accession>
<dbReference type="EMBL" id="CP003418">
    <property type="protein sequence ID" value="AFH50847.1"/>
    <property type="molecule type" value="Genomic_DNA"/>
</dbReference>
<dbReference type="eggNOG" id="COG4551">
    <property type="taxonomic scope" value="Bacteria"/>
</dbReference>
<evidence type="ECO:0000313" key="3">
    <source>
        <dbReference type="Proteomes" id="UP000007394"/>
    </source>
</evidence>
<dbReference type="OrthoDB" id="7210484at2"/>
<dbReference type="RefSeq" id="WP_014561983.1">
    <property type="nucleotide sequence ID" value="NC_017464.1"/>
</dbReference>
<name>I0APE0_IGNAJ</name>
<sequence length="121" mass="14021">MKKVLFVCTQNRLRSPTAENVFSSYSGIRVKSAGLNAHAKVHLTSDLIGWSDIIFAMEKSQLEKIKKKYSEKLKGKKVICHNIPDEYDFMQPQLIEILKEKVPRHLKSLKRKSRSLFRNGF</sequence>
<dbReference type="AlphaFoldDB" id="I0APE0"/>
<dbReference type="SUPFAM" id="SSF52788">
    <property type="entry name" value="Phosphotyrosine protein phosphatases I"/>
    <property type="match status" value="1"/>
</dbReference>
<dbReference type="HOGENOM" id="CLU_144002_0_0_10"/>
<feature type="domain" description="Phosphotyrosine protein phosphatase I" evidence="1">
    <location>
        <begin position="2"/>
        <end position="111"/>
    </location>
</feature>
<reference evidence="2 3" key="1">
    <citation type="journal article" date="2012" name="Front. Microbiol.">
        <title>Complete genome of Ignavibacterium album, a metabolically versatile, flagellated, facultative anaerobe from the phylum Chlorobi.</title>
        <authorList>
            <person name="Liu Z."/>
            <person name="Frigaard N.-U."/>
            <person name="Vogl K."/>
            <person name="Iino T."/>
            <person name="Ohkuma M."/>
            <person name="Overmann J."/>
            <person name="Bryant D.A."/>
        </authorList>
    </citation>
    <scope>NUCLEOTIDE SEQUENCE [LARGE SCALE GENOMIC DNA]</scope>
    <source>
        <strain evidence="3">DSM 19864 / JCM 16511 / NBRC 101810 / Mat9-16</strain>
    </source>
</reference>
<dbReference type="InterPro" id="IPR036196">
    <property type="entry name" value="Ptyr_pPase_sf"/>
</dbReference>
<evidence type="ECO:0000259" key="1">
    <source>
        <dbReference type="SMART" id="SM00226"/>
    </source>
</evidence>
<proteinExistence type="predicted"/>
<dbReference type="SMART" id="SM00226">
    <property type="entry name" value="LMWPc"/>
    <property type="match status" value="1"/>
</dbReference>
<dbReference type="STRING" id="945713.IALB_3144"/>